<dbReference type="OrthoDB" id="488813at2"/>
<evidence type="ECO:0000313" key="1">
    <source>
        <dbReference type="EMBL" id="OKH46928.1"/>
    </source>
</evidence>
<dbReference type="EMBL" id="MRCG01000011">
    <property type="protein sequence ID" value="OKH46928.1"/>
    <property type="molecule type" value="Genomic_DNA"/>
</dbReference>
<sequence>MGTLIALLLAVIYGGGAFKFWTGFNRTNFTDGRVKFTLLWPLFLALNKSYRQNFNRALKG</sequence>
<dbReference type="Proteomes" id="UP000185557">
    <property type="component" value="Unassembled WGS sequence"/>
</dbReference>
<comment type="caution">
    <text evidence="1">The sequence shown here is derived from an EMBL/GenBank/DDBJ whole genome shotgun (WGS) entry which is preliminary data.</text>
</comment>
<dbReference type="AlphaFoldDB" id="A0A1U7J3R5"/>
<dbReference type="STRING" id="549789.NIES30_15650"/>
<proteinExistence type="predicted"/>
<gene>
    <name evidence="1" type="ORF">NIES30_15650</name>
</gene>
<organism evidence="1 2">
    <name type="scientific">Phormidium tenue NIES-30</name>
    <dbReference type="NCBI Taxonomy" id="549789"/>
    <lineage>
        <taxon>Bacteria</taxon>
        <taxon>Bacillati</taxon>
        <taxon>Cyanobacteriota</taxon>
        <taxon>Cyanophyceae</taxon>
        <taxon>Oscillatoriophycideae</taxon>
        <taxon>Oscillatoriales</taxon>
        <taxon>Oscillatoriaceae</taxon>
        <taxon>Phormidium</taxon>
    </lineage>
</organism>
<name>A0A1U7J3R5_9CYAN</name>
<accession>A0A1U7J3R5</accession>
<keyword evidence="2" id="KW-1185">Reference proteome</keyword>
<evidence type="ECO:0000313" key="2">
    <source>
        <dbReference type="Proteomes" id="UP000185557"/>
    </source>
</evidence>
<protein>
    <submittedName>
        <fullName evidence="1">Uncharacterized protein</fullName>
    </submittedName>
</protein>
<reference evidence="1 2" key="1">
    <citation type="submission" date="2016-11" db="EMBL/GenBank/DDBJ databases">
        <title>Draft Genome Sequences of Nine Cyanobacterial Strains from Diverse Habitats.</title>
        <authorList>
            <person name="Zhu T."/>
            <person name="Hou S."/>
            <person name="Lu X."/>
            <person name="Hess W.R."/>
        </authorList>
    </citation>
    <scope>NUCLEOTIDE SEQUENCE [LARGE SCALE GENOMIC DNA]</scope>
    <source>
        <strain evidence="1 2">NIES-30</strain>
    </source>
</reference>
<dbReference type="RefSeq" id="WP_073609353.1">
    <property type="nucleotide sequence ID" value="NZ_MRCG01000011.1"/>
</dbReference>